<reference evidence="6 7" key="1">
    <citation type="submission" date="2020-03" db="EMBL/GenBank/DDBJ databases">
        <title>Genomic Encyclopedia of Type Strains, Phase IV (KMG-IV): sequencing the most valuable type-strain genomes for metagenomic binning, comparative biology and taxonomic classification.</title>
        <authorList>
            <person name="Goeker M."/>
        </authorList>
    </citation>
    <scope>NUCLEOTIDE SEQUENCE [LARGE SCALE GENOMIC DNA]</scope>
    <source>
        <strain evidence="6 7">DSM 16846</strain>
    </source>
</reference>
<evidence type="ECO:0000256" key="2">
    <source>
        <dbReference type="ARBA" id="ARBA00022729"/>
    </source>
</evidence>
<evidence type="ECO:0000256" key="1">
    <source>
        <dbReference type="ARBA" id="ARBA00017922"/>
    </source>
</evidence>
<protein>
    <recommendedName>
        <fullName evidence="1">Type IV secretion system putative lipoprotein virB7</fullName>
    </recommendedName>
</protein>
<dbReference type="SUPFAM" id="SSF48452">
    <property type="entry name" value="TPR-like"/>
    <property type="match status" value="1"/>
</dbReference>
<feature type="signal peptide" evidence="4">
    <location>
        <begin position="1"/>
        <end position="20"/>
    </location>
</feature>
<evidence type="ECO:0000256" key="4">
    <source>
        <dbReference type="SAM" id="SignalP"/>
    </source>
</evidence>
<feature type="domain" description="LytR/CpsA/Psr regulator C-terminal" evidence="5">
    <location>
        <begin position="234"/>
        <end position="316"/>
    </location>
</feature>
<dbReference type="SMART" id="SM00028">
    <property type="entry name" value="TPR"/>
    <property type="match status" value="2"/>
</dbReference>
<dbReference type="AlphaFoldDB" id="A0A7X5Y7J9"/>
<accession>A0A7X5Y7J9</accession>
<dbReference type="Gene3D" id="1.25.40.10">
    <property type="entry name" value="Tetratricopeptide repeat domain"/>
    <property type="match status" value="1"/>
</dbReference>
<keyword evidence="2 4" id="KW-0732">Signal</keyword>
<dbReference type="PROSITE" id="PS50005">
    <property type="entry name" value="TPR"/>
    <property type="match status" value="1"/>
</dbReference>
<dbReference type="Pfam" id="PF13432">
    <property type="entry name" value="TPR_16"/>
    <property type="match status" value="1"/>
</dbReference>
<evidence type="ECO:0000313" key="6">
    <source>
        <dbReference type="EMBL" id="NJC06627.1"/>
    </source>
</evidence>
<organism evidence="6 7">
    <name type="scientific">Sphingomonas kaistensis</name>
    <dbReference type="NCBI Taxonomy" id="298708"/>
    <lineage>
        <taxon>Bacteria</taxon>
        <taxon>Pseudomonadati</taxon>
        <taxon>Pseudomonadota</taxon>
        <taxon>Alphaproteobacteria</taxon>
        <taxon>Sphingomonadales</taxon>
        <taxon>Sphingomonadaceae</taxon>
        <taxon>Sphingomonas</taxon>
    </lineage>
</organism>
<keyword evidence="7" id="KW-1185">Reference proteome</keyword>
<proteinExistence type="predicted"/>
<dbReference type="RefSeq" id="WP_168069954.1">
    <property type="nucleotide sequence ID" value="NZ_JAATJC010000001.1"/>
</dbReference>
<dbReference type="InterPro" id="IPR019734">
    <property type="entry name" value="TPR_rpt"/>
</dbReference>
<dbReference type="InterPro" id="IPR011990">
    <property type="entry name" value="TPR-like_helical_dom_sf"/>
</dbReference>
<gene>
    <name evidence="6" type="ORF">GGQ97_002420</name>
</gene>
<feature type="repeat" description="TPR" evidence="3">
    <location>
        <begin position="73"/>
        <end position="106"/>
    </location>
</feature>
<dbReference type="Pfam" id="PF13399">
    <property type="entry name" value="LytR_C"/>
    <property type="match status" value="1"/>
</dbReference>
<name>A0A7X5Y7J9_9SPHN</name>
<keyword evidence="3" id="KW-0802">TPR repeat</keyword>
<dbReference type="EMBL" id="JAATJC010000001">
    <property type="protein sequence ID" value="NJC06627.1"/>
    <property type="molecule type" value="Genomic_DNA"/>
</dbReference>
<dbReference type="Gene3D" id="3.30.70.2390">
    <property type="match status" value="1"/>
</dbReference>
<evidence type="ECO:0000313" key="7">
    <source>
        <dbReference type="Proteomes" id="UP000558192"/>
    </source>
</evidence>
<evidence type="ECO:0000259" key="5">
    <source>
        <dbReference type="Pfam" id="PF13399"/>
    </source>
</evidence>
<dbReference type="InterPro" id="IPR027381">
    <property type="entry name" value="LytR/CpsA/Psr_C"/>
</dbReference>
<feature type="chain" id="PRO_5030900442" description="Type IV secretion system putative lipoprotein virB7" evidence="4">
    <location>
        <begin position="21"/>
        <end position="324"/>
    </location>
</feature>
<dbReference type="InterPro" id="IPR012640">
    <property type="entry name" value="Membr_lipoprot_lipid_attach_CS"/>
</dbReference>
<dbReference type="Pfam" id="PF08139">
    <property type="entry name" value="LPAM_1"/>
    <property type="match status" value="1"/>
</dbReference>
<dbReference type="PROSITE" id="PS51257">
    <property type="entry name" value="PROKAR_LIPOPROTEIN"/>
    <property type="match status" value="1"/>
</dbReference>
<sequence length="324" mass="34283">MKRFLAIASAMLALAGCSSGGTLTIRPSGNALAQGAHSALFRVNEARAHLALGNVALASEGFRRALRDDPGSVDALTGLAGCYDRMGRFDLSRLHYERALALRPRDGAILVAFAASLDRSGAREEAGRVRAELASQSRAPGLVATDLAELVAALDLDRSSALTEGGVLSWLAPAKQQLAALVQERKTGPRLERADLGEVILLTGRSPHWQPLPAPKLARSAEVKRLAAVGAGTTRITILNAGTTEGLAARTRLKLRQLGWTGIAIANAAQALDRTELVYPAAMEREGKRLARQLRVSAQARQSDKVDRIVLRLGQDGAGSVGRT</sequence>
<comment type="caution">
    <text evidence="6">The sequence shown here is derived from an EMBL/GenBank/DDBJ whole genome shotgun (WGS) entry which is preliminary data.</text>
</comment>
<dbReference type="Proteomes" id="UP000558192">
    <property type="component" value="Unassembled WGS sequence"/>
</dbReference>
<evidence type="ECO:0000256" key="3">
    <source>
        <dbReference type="PROSITE-ProRule" id="PRU00339"/>
    </source>
</evidence>